<dbReference type="HOGENOM" id="CLU_186774_0_0_7"/>
<evidence type="ECO:0000313" key="1">
    <source>
        <dbReference type="EMBL" id="CCB80185.1"/>
    </source>
</evidence>
<evidence type="ECO:0008006" key="3">
    <source>
        <dbReference type="Google" id="ProtNLM"/>
    </source>
</evidence>
<dbReference type="GeneID" id="64362085"/>
<dbReference type="Gene3D" id="1.10.287.850">
    <property type="entry name" value="HP0062-like domain"/>
    <property type="match status" value="1"/>
</dbReference>
<dbReference type="STRING" id="1002804.HBZC1_11990"/>
<proteinExistence type="predicted"/>
<dbReference type="SUPFAM" id="SSF158414">
    <property type="entry name" value="HP0062-like"/>
    <property type="match status" value="1"/>
</dbReference>
<accession>F8KTL5</accession>
<evidence type="ECO:0000313" key="2">
    <source>
        <dbReference type="Proteomes" id="UP000008387"/>
    </source>
</evidence>
<name>F8KTL5_HELBC</name>
<dbReference type="InterPro" id="IPR029013">
    <property type="entry name" value="HP0062-like_sf"/>
</dbReference>
<dbReference type="KEGG" id="hbi:HBZC1_11990"/>
<reference evidence="1 2" key="1">
    <citation type="journal article" date="2011" name="J. Bacteriol.">
        <title>Genome sequence of Helicobacter bizzozeronii strain CIII-1, an isolate from human gastric mucosa.</title>
        <authorList>
            <person name="Schott T."/>
            <person name="Rossi M."/>
            <person name="Hanninen M.L."/>
        </authorList>
    </citation>
    <scope>NUCLEOTIDE SEQUENCE [LARGE SCALE GENOMIC DNA]</scope>
    <source>
        <strain evidence="1 2">CIII-1</strain>
    </source>
</reference>
<keyword evidence="2" id="KW-1185">Reference proteome</keyword>
<dbReference type="AlphaFoldDB" id="F8KTL5"/>
<dbReference type="EMBL" id="FR871757">
    <property type="protein sequence ID" value="CCB80185.1"/>
    <property type="molecule type" value="Genomic_DNA"/>
</dbReference>
<dbReference type="eggNOG" id="COG4842">
    <property type="taxonomic scope" value="Bacteria"/>
</dbReference>
<organism evidence="1 2">
    <name type="scientific">Helicobacter bizzozeronii (strain CIII-1)</name>
    <dbReference type="NCBI Taxonomy" id="1002804"/>
    <lineage>
        <taxon>Bacteria</taxon>
        <taxon>Pseudomonadati</taxon>
        <taxon>Campylobacterota</taxon>
        <taxon>Epsilonproteobacteria</taxon>
        <taxon>Campylobacterales</taxon>
        <taxon>Helicobacteraceae</taxon>
        <taxon>Helicobacter</taxon>
    </lineage>
</organism>
<dbReference type="Proteomes" id="UP000008387">
    <property type="component" value="Chromosome"/>
</dbReference>
<sequence>MAQAVINPDETEDFTNHLQRFMDDLNDMVNDLNTHFRTLGETWADPKYLEFEEVLKDLEAFLKRFDAEATEQVRWLRRKIQEAREYLGR</sequence>
<gene>
    <name evidence="1" type="ordered locus">HBZC1_11990</name>
</gene>
<protein>
    <recommendedName>
        <fullName evidence="3">WXG100 family type VII secretion target</fullName>
    </recommendedName>
</protein>
<dbReference type="RefSeq" id="WP_006016260.1">
    <property type="nucleotide sequence ID" value="NC_015674.1"/>
</dbReference>